<dbReference type="HOGENOM" id="CLU_3247790_0_0_7"/>
<dbReference type="KEGG" id="bex:A11Q_144"/>
<sequence length="43" mass="4770">MASKTKKLEFIRTRKKAASGKKRKAASRTKGTTKSQKALFGDK</sequence>
<dbReference type="EMBL" id="CP003537">
    <property type="protein sequence ID" value="AGH94364.1"/>
    <property type="molecule type" value="Genomic_DNA"/>
</dbReference>
<feature type="compositionally biased region" description="Basic residues" evidence="1">
    <location>
        <begin position="13"/>
        <end position="27"/>
    </location>
</feature>
<evidence type="ECO:0000313" key="2">
    <source>
        <dbReference type="EMBL" id="AGH94364.1"/>
    </source>
</evidence>
<keyword evidence="3" id="KW-1185">Reference proteome</keyword>
<dbReference type="RefSeq" id="WP_015468854.1">
    <property type="nucleotide sequence ID" value="NC_020813.1"/>
</dbReference>
<evidence type="ECO:0000313" key="3">
    <source>
        <dbReference type="Proteomes" id="UP000012040"/>
    </source>
</evidence>
<dbReference type="PATRIC" id="fig|1184267.3.peg.146"/>
<protein>
    <submittedName>
        <fullName evidence="2">Uncharacterized protein</fullName>
    </submittedName>
</protein>
<accession>M4VMQ2</accession>
<feature type="region of interest" description="Disordered" evidence="1">
    <location>
        <begin position="1"/>
        <end position="43"/>
    </location>
</feature>
<gene>
    <name evidence="2" type="ORF">A11Q_144</name>
</gene>
<reference evidence="2 3" key="1">
    <citation type="journal article" date="2013" name="ISME J.">
        <title>By their genes ye shall know them: genomic signatures of predatory bacteria.</title>
        <authorList>
            <person name="Pasternak Z."/>
            <person name="Pietrokovski S."/>
            <person name="Rotem O."/>
            <person name="Gophna U."/>
            <person name="Lurie-Weinberger M.N."/>
            <person name="Jurkevitch E."/>
        </authorList>
    </citation>
    <scope>NUCLEOTIDE SEQUENCE [LARGE SCALE GENOMIC DNA]</scope>
    <source>
        <strain evidence="2 3">JSS</strain>
    </source>
</reference>
<feature type="compositionally biased region" description="Basic and acidic residues" evidence="1">
    <location>
        <begin position="1"/>
        <end position="12"/>
    </location>
</feature>
<dbReference type="STRING" id="1184267.A11Q_144"/>
<evidence type="ECO:0000256" key="1">
    <source>
        <dbReference type="SAM" id="MobiDB-lite"/>
    </source>
</evidence>
<dbReference type="AlphaFoldDB" id="M4VMQ2"/>
<name>M4VMQ2_9BACT</name>
<dbReference type="eggNOG" id="ENOG503199Q">
    <property type="taxonomic scope" value="Bacteria"/>
</dbReference>
<proteinExistence type="predicted"/>
<dbReference type="Proteomes" id="UP000012040">
    <property type="component" value="Chromosome"/>
</dbReference>
<organism evidence="2 3">
    <name type="scientific">Pseudobdellovibrio exovorus JSS</name>
    <dbReference type="NCBI Taxonomy" id="1184267"/>
    <lineage>
        <taxon>Bacteria</taxon>
        <taxon>Pseudomonadati</taxon>
        <taxon>Bdellovibrionota</taxon>
        <taxon>Bdellovibrionia</taxon>
        <taxon>Bdellovibrionales</taxon>
        <taxon>Pseudobdellovibrionaceae</taxon>
        <taxon>Pseudobdellovibrio</taxon>
    </lineage>
</organism>